<dbReference type="InterPro" id="IPR036638">
    <property type="entry name" value="HLH_DNA-bd_sf"/>
</dbReference>
<dbReference type="GO" id="GO:0046983">
    <property type="term" value="F:protein dimerization activity"/>
    <property type="evidence" value="ECO:0007669"/>
    <property type="project" value="InterPro"/>
</dbReference>
<sequence>MEALSAELMSDTEIDGISLIDQLDFGSLDIEFTSPTIWDCFQEKINSASNNCSSPTVEEHEKSAVATTQRWSSSCAIPGIVSFVNPGPLEDQRRENGDGGLKPKEAATAEIATGAPWHGQTKRARSRPLAPNQEHVFAERQRRTKITQKLIELAAIIPGLKKRDKASILTAAIEYTKQMEQKVKTHEEQITATKEAMELTVAGQKCKLSALATGSSGVNTISKIEARLSESTVLIRIHCHDRKGTLLKALTEIENLHLSVTNASSIPFSDHLLVITATAEVEEGFSMTEKDLLNKLNTALREYV</sequence>
<dbReference type="Pfam" id="PF00010">
    <property type="entry name" value="HLH"/>
    <property type="match status" value="1"/>
</dbReference>
<protein>
    <submittedName>
        <fullName evidence="8">BHLH transcription factor</fullName>
    </submittedName>
</protein>
<evidence type="ECO:0000256" key="1">
    <source>
        <dbReference type="ARBA" id="ARBA00004123"/>
    </source>
</evidence>
<evidence type="ECO:0000313" key="8">
    <source>
        <dbReference type="EMBL" id="QOJ43714.1"/>
    </source>
</evidence>
<feature type="domain" description="BHLH" evidence="6">
    <location>
        <begin position="130"/>
        <end position="179"/>
    </location>
</feature>
<dbReference type="Gene3D" id="4.10.280.10">
    <property type="entry name" value="Helix-loop-helix DNA-binding domain"/>
    <property type="match status" value="1"/>
</dbReference>
<keyword evidence="3" id="KW-0805">Transcription regulation</keyword>
<organism evidence="8">
    <name type="scientific">Dracaena cambodiana</name>
    <dbReference type="NCBI Taxonomy" id="580341"/>
    <lineage>
        <taxon>Eukaryota</taxon>
        <taxon>Viridiplantae</taxon>
        <taxon>Streptophyta</taxon>
        <taxon>Embryophyta</taxon>
        <taxon>Tracheophyta</taxon>
        <taxon>Spermatophyta</taxon>
        <taxon>Magnoliopsida</taxon>
        <taxon>Liliopsida</taxon>
        <taxon>Asparagales</taxon>
        <taxon>Asparagaceae</taxon>
        <taxon>Nolinoideae</taxon>
        <taxon>Dracaena</taxon>
    </lineage>
</organism>
<dbReference type="InterPro" id="IPR011598">
    <property type="entry name" value="bHLH_dom"/>
</dbReference>
<dbReference type="PANTHER" id="PTHR45959:SF2">
    <property type="entry name" value="BHLH TRANSCRIPTION FACTOR"/>
    <property type="match status" value="1"/>
</dbReference>
<evidence type="ECO:0000256" key="4">
    <source>
        <dbReference type="ARBA" id="ARBA00023163"/>
    </source>
</evidence>
<dbReference type="AlphaFoldDB" id="A0A7M3UQL1"/>
<keyword evidence="5" id="KW-0539">Nucleus</keyword>
<evidence type="ECO:0000256" key="2">
    <source>
        <dbReference type="ARBA" id="ARBA00005510"/>
    </source>
</evidence>
<reference evidence="8" key="1">
    <citation type="submission" date="2019-12" db="EMBL/GenBank/DDBJ databases">
        <title>Identification of the bHLH gene family in Dracaena cambodiana reveals candidate genes involved in flavonoid biosynthesis.</title>
        <authorList>
            <person name="Zhu J."/>
            <person name="Peng S."/>
        </authorList>
    </citation>
    <scope>NUCLEOTIDE SEQUENCE</scope>
</reference>
<keyword evidence="4" id="KW-0804">Transcription</keyword>
<dbReference type="InterPro" id="IPR002912">
    <property type="entry name" value="ACT_dom"/>
</dbReference>
<dbReference type="PROSITE" id="PS51671">
    <property type="entry name" value="ACT"/>
    <property type="match status" value="1"/>
</dbReference>
<comment type="subcellular location">
    <subcellularLocation>
        <location evidence="1">Nucleus</location>
    </subcellularLocation>
</comment>
<proteinExistence type="evidence at transcript level"/>
<gene>
    <name evidence="8" type="primary">bHLH53</name>
</gene>
<evidence type="ECO:0000256" key="3">
    <source>
        <dbReference type="ARBA" id="ARBA00023015"/>
    </source>
</evidence>
<dbReference type="InterPro" id="IPR054502">
    <property type="entry name" value="bHLH-TF_ACT-like_plant"/>
</dbReference>
<dbReference type="EMBL" id="MN883661">
    <property type="protein sequence ID" value="QOJ43714.1"/>
    <property type="molecule type" value="mRNA"/>
</dbReference>
<evidence type="ECO:0000256" key="5">
    <source>
        <dbReference type="ARBA" id="ARBA00023242"/>
    </source>
</evidence>
<evidence type="ECO:0000259" key="6">
    <source>
        <dbReference type="PROSITE" id="PS50888"/>
    </source>
</evidence>
<accession>A0A7M3UQL1</accession>
<dbReference type="SUPFAM" id="SSF47459">
    <property type="entry name" value="HLH, helix-loop-helix DNA-binding domain"/>
    <property type="match status" value="1"/>
</dbReference>
<dbReference type="PANTHER" id="PTHR45959">
    <property type="entry name" value="BHLH TRANSCRIPTION FACTOR"/>
    <property type="match status" value="1"/>
</dbReference>
<feature type="domain" description="ACT" evidence="7">
    <location>
        <begin position="234"/>
        <end position="304"/>
    </location>
</feature>
<comment type="similarity">
    <text evidence="2">Belongs to the bHLH protein family.</text>
</comment>
<evidence type="ECO:0000259" key="7">
    <source>
        <dbReference type="PROSITE" id="PS51671"/>
    </source>
</evidence>
<dbReference type="PROSITE" id="PS50888">
    <property type="entry name" value="BHLH"/>
    <property type="match status" value="1"/>
</dbReference>
<dbReference type="SMART" id="SM00353">
    <property type="entry name" value="HLH"/>
    <property type="match status" value="1"/>
</dbReference>
<dbReference type="InterPro" id="IPR052610">
    <property type="entry name" value="bHLH_transcription_regulator"/>
</dbReference>
<dbReference type="GO" id="GO:0005634">
    <property type="term" value="C:nucleus"/>
    <property type="evidence" value="ECO:0007669"/>
    <property type="project" value="UniProtKB-SubCell"/>
</dbReference>
<name>A0A7M3UQL1_9ASPA</name>
<dbReference type="Pfam" id="PF22754">
    <property type="entry name" value="bHLH-TF_ACT-like_plant"/>
    <property type="match status" value="1"/>
</dbReference>